<dbReference type="Proteomes" id="UP000002774">
    <property type="component" value="Chromosome"/>
</dbReference>
<dbReference type="STRING" id="714943.Mucpa_6769"/>
<accession>H1YEQ8</accession>
<dbReference type="GO" id="GO:0008840">
    <property type="term" value="F:4-hydroxy-tetrahydrodipicolinate synthase activity"/>
    <property type="evidence" value="ECO:0007669"/>
    <property type="project" value="TreeGrafter"/>
</dbReference>
<dbReference type="HOGENOM" id="CLU_049343_2_0_10"/>
<dbReference type="CDD" id="cd00408">
    <property type="entry name" value="DHDPS-like"/>
    <property type="match status" value="1"/>
</dbReference>
<proteinExistence type="inferred from homology"/>
<dbReference type="PANTHER" id="PTHR12128:SF66">
    <property type="entry name" value="4-HYDROXY-2-OXOGLUTARATE ALDOLASE, MITOCHONDRIAL"/>
    <property type="match status" value="1"/>
</dbReference>
<keyword evidence="6" id="KW-1185">Reference proteome</keyword>
<dbReference type="Gene3D" id="3.20.20.70">
    <property type="entry name" value="Aldolase class I"/>
    <property type="match status" value="1"/>
</dbReference>
<dbReference type="SMART" id="SM01130">
    <property type="entry name" value="DHDPS"/>
    <property type="match status" value="1"/>
</dbReference>
<dbReference type="eggNOG" id="COG0329">
    <property type="taxonomic scope" value="Bacteria"/>
</dbReference>
<evidence type="ECO:0000256" key="3">
    <source>
        <dbReference type="PIRNR" id="PIRNR001365"/>
    </source>
</evidence>
<dbReference type="PANTHER" id="PTHR12128">
    <property type="entry name" value="DIHYDRODIPICOLINATE SYNTHASE"/>
    <property type="match status" value="1"/>
</dbReference>
<evidence type="ECO:0000313" key="5">
    <source>
        <dbReference type="EMBL" id="EHQ30818.1"/>
    </source>
</evidence>
<organism evidence="5 6">
    <name type="scientific">Mucilaginibacter paludis DSM 18603</name>
    <dbReference type="NCBI Taxonomy" id="714943"/>
    <lineage>
        <taxon>Bacteria</taxon>
        <taxon>Pseudomonadati</taxon>
        <taxon>Bacteroidota</taxon>
        <taxon>Sphingobacteriia</taxon>
        <taxon>Sphingobacteriales</taxon>
        <taxon>Sphingobacteriaceae</taxon>
        <taxon>Mucilaginibacter</taxon>
    </lineage>
</organism>
<keyword evidence="2 3" id="KW-0456">Lyase</keyword>
<feature type="active site" description="Proton donor/acceptor" evidence="4">
    <location>
        <position position="151"/>
    </location>
</feature>
<dbReference type="EMBL" id="CM001403">
    <property type="protein sequence ID" value="EHQ30818.1"/>
    <property type="molecule type" value="Genomic_DNA"/>
</dbReference>
<dbReference type="SUPFAM" id="SSF51569">
    <property type="entry name" value="Aldolase"/>
    <property type="match status" value="1"/>
</dbReference>
<protein>
    <submittedName>
        <fullName evidence="5">Dihydrodipicolinate synthetase</fullName>
    </submittedName>
</protein>
<gene>
    <name evidence="5" type="ORF">Mucpa_6769</name>
</gene>
<dbReference type="InterPro" id="IPR013785">
    <property type="entry name" value="Aldolase_TIM"/>
</dbReference>
<evidence type="ECO:0000256" key="1">
    <source>
        <dbReference type="ARBA" id="ARBA00007592"/>
    </source>
</evidence>
<feature type="active site" description="Schiff-base intermediate with substrate" evidence="4">
    <location>
        <position position="179"/>
    </location>
</feature>
<reference evidence="5" key="1">
    <citation type="submission" date="2011-09" db="EMBL/GenBank/DDBJ databases">
        <title>The permanent draft genome of Mucilaginibacter paludis DSM 18603.</title>
        <authorList>
            <consortium name="US DOE Joint Genome Institute (JGI-PGF)"/>
            <person name="Lucas S."/>
            <person name="Han J."/>
            <person name="Lapidus A."/>
            <person name="Bruce D."/>
            <person name="Goodwin L."/>
            <person name="Pitluck S."/>
            <person name="Peters L."/>
            <person name="Kyrpides N."/>
            <person name="Mavromatis K."/>
            <person name="Ivanova N."/>
            <person name="Mikhailova N."/>
            <person name="Held B."/>
            <person name="Detter J.C."/>
            <person name="Tapia R."/>
            <person name="Han C."/>
            <person name="Land M."/>
            <person name="Hauser L."/>
            <person name="Markowitz V."/>
            <person name="Cheng J.-F."/>
            <person name="Hugenholtz P."/>
            <person name="Woyke T."/>
            <person name="Wu D."/>
            <person name="Tindall B."/>
            <person name="Brambilla E."/>
            <person name="Klenk H.-P."/>
            <person name="Eisen J.A."/>
        </authorList>
    </citation>
    <scope>NUCLEOTIDE SEQUENCE [LARGE SCALE GENOMIC DNA]</scope>
    <source>
        <strain evidence="5">DSM 18603</strain>
    </source>
</reference>
<name>H1YEQ8_9SPHI</name>
<sequence length="323" mass="36108">MAGSLKLNTITMEQKEKGFIPVMLTPFKDNGEIDYDVLTKLTETYLQAGAKGLFANCLSSEMFELSDNERLQLIKHVIKIVNGAVPVVATGTFGGPIAQQAEFVKKVSDTGTNAVIVITGLLADEKEADAIFDERVFQLFDLTGNIPLGFYECPVPYKRVLSPQQLIRFVDSGRVIYHKDTCLDIEQVKEKLKAGNHHPEFGLYDAYMGHAVDTLRAGSAGLSCIQGNYFPELIVWLCDNYANQHLQQEVGLVQQFLIDNMDVMHNVYPIVAKYYLNKRGLNISTFTRRNVGTFTNAIQTKIDGLYTDYANLQSQIGIEVQVY</sequence>
<evidence type="ECO:0000256" key="4">
    <source>
        <dbReference type="PIRSR" id="PIRSR001365-1"/>
    </source>
</evidence>
<dbReference type="PIRSF" id="PIRSF001365">
    <property type="entry name" value="DHDPS"/>
    <property type="match status" value="1"/>
</dbReference>
<evidence type="ECO:0000313" key="6">
    <source>
        <dbReference type="Proteomes" id="UP000002774"/>
    </source>
</evidence>
<dbReference type="Pfam" id="PF00701">
    <property type="entry name" value="DHDPS"/>
    <property type="match status" value="1"/>
</dbReference>
<dbReference type="AlphaFoldDB" id="H1YEQ8"/>
<dbReference type="InterPro" id="IPR002220">
    <property type="entry name" value="DapA-like"/>
</dbReference>
<comment type="similarity">
    <text evidence="1 3">Belongs to the DapA family.</text>
</comment>
<evidence type="ECO:0000256" key="2">
    <source>
        <dbReference type="ARBA" id="ARBA00023239"/>
    </source>
</evidence>